<comment type="similarity">
    <text evidence="1">Belongs to the CAPAB/TerDEXZ family.</text>
</comment>
<dbReference type="CDD" id="cd06974">
    <property type="entry name" value="TerD_like"/>
    <property type="match status" value="1"/>
</dbReference>
<dbReference type="InterPro" id="IPR051324">
    <property type="entry name" value="Stress/Tellurium_Resist"/>
</dbReference>
<keyword evidence="5" id="KW-1185">Reference proteome</keyword>
<reference evidence="4 5" key="1">
    <citation type="submission" date="2024-05" db="EMBL/GenBank/DDBJ databases">
        <title>Sphingomonas sp. HF-S3 16S ribosomal RNA gene Genome sequencing and assembly.</title>
        <authorList>
            <person name="Lee H."/>
        </authorList>
    </citation>
    <scope>NUCLEOTIDE SEQUENCE [LARGE SCALE GENOMIC DNA]</scope>
    <source>
        <strain evidence="4 5">HF-S3</strain>
    </source>
</reference>
<dbReference type="Gene3D" id="2.60.60.30">
    <property type="entry name" value="sav2460 like domains"/>
    <property type="match status" value="1"/>
</dbReference>
<protein>
    <submittedName>
        <fullName evidence="4">TerD family protein</fullName>
    </submittedName>
</protein>
<name>A0ABV0B8R2_9SPHN</name>
<dbReference type="Proteomes" id="UP001427805">
    <property type="component" value="Unassembled WGS sequence"/>
</dbReference>
<dbReference type="PANTHER" id="PTHR32097:SF4">
    <property type="entry name" value="GENERAL STRESS PROTEIN 16U"/>
    <property type="match status" value="1"/>
</dbReference>
<comment type="caution">
    <text evidence="4">The sequence shown here is derived from an EMBL/GenBank/DDBJ whole genome shotgun (WGS) entry which is preliminary data.</text>
</comment>
<evidence type="ECO:0000256" key="2">
    <source>
        <dbReference type="ARBA" id="ARBA00022686"/>
    </source>
</evidence>
<sequence length="193" mass="20448">MMAISLAKGQRISLDKTAPGLTVAQIGLGWDVRQTDGAEFDLDASVILCGPDGKAKGIEHFCFYNNKSLFGGAVEHLGDNRTGEGDGDDETIKIDLARLPADITKAVVLVTIDQADQRRQSFGQVESAYVRVVDAANGQEALRFDLTEDASTETAMIFAELYRKDGGWSFNAMGQGKAGGLAAVAGIYGLDAA</sequence>
<evidence type="ECO:0000259" key="3">
    <source>
        <dbReference type="Pfam" id="PF02342"/>
    </source>
</evidence>
<feature type="domain" description="TerD" evidence="3">
    <location>
        <begin position="2"/>
        <end position="187"/>
    </location>
</feature>
<evidence type="ECO:0000313" key="5">
    <source>
        <dbReference type="Proteomes" id="UP001427805"/>
    </source>
</evidence>
<evidence type="ECO:0000313" key="4">
    <source>
        <dbReference type="EMBL" id="MEN3747944.1"/>
    </source>
</evidence>
<dbReference type="Pfam" id="PF02342">
    <property type="entry name" value="TerD"/>
    <property type="match status" value="1"/>
</dbReference>
<dbReference type="EMBL" id="JBDIZK010000006">
    <property type="protein sequence ID" value="MEN3747944.1"/>
    <property type="molecule type" value="Genomic_DNA"/>
</dbReference>
<proteinExistence type="inferred from homology"/>
<dbReference type="PANTHER" id="PTHR32097">
    <property type="entry name" value="CAMP-BINDING PROTEIN 1-RELATED"/>
    <property type="match status" value="1"/>
</dbReference>
<organism evidence="4 5">
    <name type="scientific">Sphingomonas rustica</name>
    <dbReference type="NCBI Taxonomy" id="3103142"/>
    <lineage>
        <taxon>Bacteria</taxon>
        <taxon>Pseudomonadati</taxon>
        <taxon>Pseudomonadota</taxon>
        <taxon>Alphaproteobacteria</taxon>
        <taxon>Sphingomonadales</taxon>
        <taxon>Sphingomonadaceae</taxon>
        <taxon>Sphingomonas</taxon>
    </lineage>
</organism>
<gene>
    <name evidence="4" type="ORF">TPR58_12265</name>
</gene>
<keyword evidence="2" id="KW-0778">Tellurium resistance</keyword>
<evidence type="ECO:0000256" key="1">
    <source>
        <dbReference type="ARBA" id="ARBA00008775"/>
    </source>
</evidence>
<accession>A0ABV0B8R2</accession>
<dbReference type="InterPro" id="IPR003325">
    <property type="entry name" value="TerD"/>
</dbReference>